<keyword evidence="3" id="KW-1185">Reference proteome</keyword>
<evidence type="ECO:0000313" key="3">
    <source>
        <dbReference type="Proteomes" id="UP000019276"/>
    </source>
</evidence>
<accession>W7Q6T9</accession>
<organism evidence="2 3">
    <name type="scientific">Catenovulum agarivorans DS-2</name>
    <dbReference type="NCBI Taxonomy" id="1328313"/>
    <lineage>
        <taxon>Bacteria</taxon>
        <taxon>Pseudomonadati</taxon>
        <taxon>Pseudomonadota</taxon>
        <taxon>Gammaproteobacteria</taxon>
        <taxon>Alteromonadales</taxon>
        <taxon>Alteromonadaceae</taxon>
        <taxon>Catenovulum</taxon>
    </lineage>
</organism>
<feature type="domain" description="Polysaccharide lyase 14" evidence="1">
    <location>
        <begin position="73"/>
        <end position="242"/>
    </location>
</feature>
<proteinExistence type="predicted"/>
<name>W7Q6T9_9ALTE</name>
<dbReference type="AlphaFoldDB" id="W7Q6T9"/>
<evidence type="ECO:0000313" key="2">
    <source>
        <dbReference type="EMBL" id="EWH08494.1"/>
    </source>
</evidence>
<comment type="caution">
    <text evidence="2">The sequence shown here is derived from an EMBL/GenBank/DDBJ whole genome shotgun (WGS) entry which is preliminary data.</text>
</comment>
<dbReference type="EMBL" id="ARZY01000045">
    <property type="protein sequence ID" value="EWH08494.1"/>
    <property type="molecule type" value="Genomic_DNA"/>
</dbReference>
<sequence>MHMIGPKRQSVNNYYCDEKIQIGDITDEISKCLLDSENIVPITVNGKLGYKVGVVPTNYGSERVIKVIDLQNDYVDLELSFDLSFGEKFDFAQGGKLLGLSPQNILSGGVTRGQRTSKGWSVRAVFGKSGALGAYYYLPRDSSTYGNFFFLKNVRLNVGDLYNVSLRVLVNSEKQGGKICLSAGKYTEDGLQLLGKDCKDNLIFSNDMHFPDNISRLLFTYFHGGHSISYKPNSVSHLYFYNLSLVTRELK</sequence>
<dbReference type="Pfam" id="PF21294">
    <property type="entry name" value="Polysacc_lyase_14"/>
    <property type="match status" value="1"/>
</dbReference>
<dbReference type="STRING" id="1328313.DS2_17190"/>
<reference evidence="2 3" key="1">
    <citation type="journal article" date="2014" name="Genome Announc.">
        <title>Draft Genome Sequence of the Agar-Degrading Bacterium Catenovulum sp. Strain DS-2, Isolated from Intestines of Haliotis diversicolor.</title>
        <authorList>
            <person name="Shan D."/>
            <person name="Li X."/>
            <person name="Gu Z."/>
            <person name="Wei G."/>
            <person name="Gao Z."/>
            <person name="Shao Z."/>
        </authorList>
    </citation>
    <scope>NUCLEOTIDE SEQUENCE [LARGE SCALE GENOMIC DNA]</scope>
    <source>
        <strain evidence="2 3">DS-2</strain>
    </source>
</reference>
<protein>
    <recommendedName>
        <fullName evidence="1">Polysaccharide lyase 14 domain-containing protein</fullName>
    </recommendedName>
</protein>
<dbReference type="InterPro" id="IPR048958">
    <property type="entry name" value="Polysacc_lyase_14"/>
</dbReference>
<evidence type="ECO:0000259" key="1">
    <source>
        <dbReference type="Pfam" id="PF21294"/>
    </source>
</evidence>
<dbReference type="Gene3D" id="2.60.120.200">
    <property type="match status" value="1"/>
</dbReference>
<gene>
    <name evidence="2" type="ORF">DS2_17190</name>
</gene>
<dbReference type="Proteomes" id="UP000019276">
    <property type="component" value="Unassembled WGS sequence"/>
</dbReference>